<organism evidence="3 4">
    <name type="scientific">Biomphalaria pfeifferi</name>
    <name type="common">Bloodfluke planorb</name>
    <name type="synonym">Freshwater snail</name>
    <dbReference type="NCBI Taxonomy" id="112525"/>
    <lineage>
        <taxon>Eukaryota</taxon>
        <taxon>Metazoa</taxon>
        <taxon>Spiralia</taxon>
        <taxon>Lophotrochozoa</taxon>
        <taxon>Mollusca</taxon>
        <taxon>Gastropoda</taxon>
        <taxon>Heterobranchia</taxon>
        <taxon>Euthyneura</taxon>
        <taxon>Panpulmonata</taxon>
        <taxon>Hygrophila</taxon>
        <taxon>Lymnaeoidea</taxon>
        <taxon>Planorbidae</taxon>
        <taxon>Biomphalaria</taxon>
    </lineage>
</organism>
<evidence type="ECO:0000313" key="4">
    <source>
        <dbReference type="Proteomes" id="UP001233172"/>
    </source>
</evidence>
<dbReference type="InterPro" id="IPR031729">
    <property type="entry name" value="Fanconi_A_N"/>
</dbReference>
<keyword evidence="4" id="KW-1185">Reference proteome</keyword>
<dbReference type="PANTHER" id="PTHR12047">
    <property type="entry name" value="FANCONI ANEMIA GROUP A PROTEIN"/>
    <property type="match status" value="1"/>
</dbReference>
<reference evidence="3" key="2">
    <citation type="submission" date="2023-04" db="EMBL/GenBank/DDBJ databases">
        <authorList>
            <person name="Bu L."/>
            <person name="Lu L."/>
            <person name="Laidemitt M.R."/>
            <person name="Zhang S.M."/>
            <person name="Mutuku M."/>
            <person name="Mkoji G."/>
            <person name="Steinauer M."/>
            <person name="Loker E.S."/>
        </authorList>
    </citation>
    <scope>NUCLEOTIDE SEQUENCE</scope>
    <source>
        <strain evidence="3">KasaAsao</strain>
        <tissue evidence="3">Whole Snail</tissue>
    </source>
</reference>
<evidence type="ECO:0000259" key="1">
    <source>
        <dbReference type="Pfam" id="PF15865"/>
    </source>
</evidence>
<dbReference type="GO" id="GO:0043240">
    <property type="term" value="C:Fanconi anaemia nuclear complex"/>
    <property type="evidence" value="ECO:0007669"/>
    <property type="project" value="InterPro"/>
</dbReference>
<sequence>IFTQIFDSILRGFLESTQHAKEFTALPFVSQLEIKTISDDRLKKFCRHAISQILNFNDRLTAEKALILQSEWKSLDLFGSKRMLLSQLVLPLESQDMLELLKSSMNNSQINPLSTLVYLSVMYILFPMSSAEVKDYIKMELTTGIENSDMRKLSLAFLIARQSSIVGQESFGSYSSWFELTFNSSCSPLTATRQKFSTLMRFLSNLVPTDDAEYLKAHILKKPLIPPKCADIMEDYVLLAKTRLKDLKVSLADDRKVNNTSTLDPVEEEIQAMLEAYEGTGKIPSTFFRMWMFRKPYLIQTLLPALLKPRCLPDIPDVRMKFVDELFKTVDLDPNLYKRYKQACEQEKQAWMEGVFDSEDDDDLQLDLLRPKERLSYQLTKYCEILENGSDSKVSETLNSVIEALSGLLVGQRSLISAVTSSIQVNLSKPLSSAEREFVLELTGCLQVEQNLSFKQFEGVNKLVSVLADHFHQFHSVLLRHIIMTLSSKTKKEQLLIQSLAWQMMTMALTSHNRITEVVITTCDGGQIKTLVYATPQEAMFSCLESGPKIQQLDIWRFWIHYTLWAVQYFDTSDREKEKMEVAIVDPLNCSLPDIVPEVIIKQLLLVGERCGVCEGFRFSTGFESSSSEASKLDLSLYSLVRWQKLSRNIKPSLSDWVEFELKIDPSDDFLPMMQRTTYLWKTSCNFLSRRLLTGCNDNSTFCRDLTFLLAKSNATSHGETRHSLQTYSCLVGLLTRHIYQLPGSDKGSTLWLTSLLEAALPSQLNSVLRIVFSLPPHLLFCNSLQDRVSKTCVDSSLLALKYFSNSNHYIGAFLSLDAIIYLLQSYISVKPMLQSQAEVARVIRHPLVTMSILVHYKVLKSLSLLKELGQSFEEEFNLAVQWAESVIKDVLEPFNVNVKWPQTWMNGASLFALVYRIPTLSGVSLPEKFIKSEKECVLYFLQVSSVYFTANGMEVLKQAQRSVAKLFLQIISTNGGLLIQLLDNLSPEMTSFCCHLGFDQSFCQMRDLCILKLITNISAQVLVRSTTENVTLSVLMSYSQILTSAYTGGLSELHAQCTSSETNLTDWMKQLVDSCSSHHLQQINLFSPPLSQPGPHVVLYLYLAEKKRKR</sequence>
<feature type="domain" description="Fanconi anaemia group A protein N-terminal" evidence="1">
    <location>
        <begin position="28"/>
        <end position="250"/>
    </location>
</feature>
<dbReference type="Pfam" id="PF24781">
    <property type="entry name" value="FANCA_helical"/>
    <property type="match status" value="1"/>
</dbReference>
<dbReference type="PANTHER" id="PTHR12047:SF2">
    <property type="entry name" value="FANCONI ANEMIA GROUP A PROTEIN"/>
    <property type="match status" value="1"/>
</dbReference>
<name>A0AAD8BW20_BIOPF</name>
<dbReference type="InterPro" id="IPR055386">
    <property type="entry name" value="FANCA_helical"/>
</dbReference>
<dbReference type="Pfam" id="PF15865">
    <property type="entry name" value="Fanconi_A_N"/>
    <property type="match status" value="1"/>
</dbReference>
<evidence type="ECO:0000259" key="2">
    <source>
        <dbReference type="Pfam" id="PF24781"/>
    </source>
</evidence>
<dbReference type="AlphaFoldDB" id="A0AAD8BW20"/>
<evidence type="ECO:0000313" key="3">
    <source>
        <dbReference type="EMBL" id="KAK0061917.1"/>
    </source>
</evidence>
<accession>A0AAD8BW20</accession>
<dbReference type="GO" id="GO:0036297">
    <property type="term" value="P:interstrand cross-link repair"/>
    <property type="evidence" value="ECO:0007669"/>
    <property type="project" value="InterPro"/>
</dbReference>
<dbReference type="Proteomes" id="UP001233172">
    <property type="component" value="Unassembled WGS sequence"/>
</dbReference>
<proteinExistence type="predicted"/>
<reference evidence="3" key="1">
    <citation type="journal article" date="2023" name="PLoS Negl. Trop. Dis.">
        <title>A genome sequence for Biomphalaria pfeifferi, the major vector snail for the human-infecting parasite Schistosoma mansoni.</title>
        <authorList>
            <person name="Bu L."/>
            <person name="Lu L."/>
            <person name="Laidemitt M.R."/>
            <person name="Zhang S.M."/>
            <person name="Mutuku M."/>
            <person name="Mkoji G."/>
            <person name="Steinauer M."/>
            <person name="Loker E.S."/>
        </authorList>
    </citation>
    <scope>NUCLEOTIDE SEQUENCE</scope>
    <source>
        <strain evidence="3">KasaAsao</strain>
    </source>
</reference>
<feature type="domain" description="Fanconi anaemia group A protein helical" evidence="2">
    <location>
        <begin position="267"/>
        <end position="344"/>
    </location>
</feature>
<protein>
    <submittedName>
        <fullName evidence="3">Fanconi anemia group A protein</fullName>
    </submittedName>
</protein>
<dbReference type="InterPro" id="IPR003516">
    <property type="entry name" value="FANCA"/>
</dbReference>
<dbReference type="EMBL" id="JASAOG010000028">
    <property type="protein sequence ID" value="KAK0061917.1"/>
    <property type="molecule type" value="Genomic_DNA"/>
</dbReference>
<gene>
    <name evidence="3" type="ORF">Bpfe_008832</name>
</gene>
<feature type="non-terminal residue" evidence="3">
    <location>
        <position position="1"/>
    </location>
</feature>
<comment type="caution">
    <text evidence="3">The sequence shown here is derived from an EMBL/GenBank/DDBJ whole genome shotgun (WGS) entry which is preliminary data.</text>
</comment>